<dbReference type="SUPFAM" id="SSF56672">
    <property type="entry name" value="DNA/RNA polymerases"/>
    <property type="match status" value="1"/>
</dbReference>
<dbReference type="InterPro" id="IPR018061">
    <property type="entry name" value="Retropepsins"/>
</dbReference>
<sequence length="347" mass="39897">MSRRPQPYCEIHGYKGHSSDECRTLQYRLKEGWRRPKEVRRIDHNETTEDLQDEKEAYNKADYIYSINAICSNNPFFVTALFFGRLTNCLIDTGADVSLIHKDMIPHHINRSRHQGTVKSACGTSMTITAQLKNSRLKIMGMDIEFSPLVTNSEPGYIILGADVIRNPLELLWKAKQPPCKHIDMVTRTKEENVIDENLIFNKHAELFRDEIDGSKACTVIKHKISTEEHAPIYARTGRVPIHYEQAIHDEIQRNLRLGIIKHSKSPWSSRIVPVTKKDGSLRMCIDYRLLNKITVKDKYPLPRIDEILDSLAGVRVFSTLDATSGYYQLELEERAKEKTAFSWKGG</sequence>
<keyword evidence="1" id="KW-0645">Protease</keyword>
<reference evidence="4 5" key="1">
    <citation type="journal article" date="2020" name="Genome Biol. Evol.">
        <title>Comparative genomics of strictly vertically transmitted, feminizing microsporidia endosymbionts of amphipod crustaceans.</title>
        <authorList>
            <person name="Cormier A."/>
            <person name="Chebbi M.A."/>
            <person name="Giraud I."/>
            <person name="Wattier R."/>
            <person name="Teixeira M."/>
            <person name="Gilbert C."/>
            <person name="Rigaud T."/>
            <person name="Cordaux R."/>
        </authorList>
    </citation>
    <scope>NUCLEOTIDE SEQUENCE [LARGE SCALE GENOMIC DNA]</scope>
    <source>
        <strain evidence="4 5">Ou3-Ou53</strain>
    </source>
</reference>
<dbReference type="PANTHER" id="PTHR24559:SF444">
    <property type="entry name" value="REVERSE TRANSCRIPTASE DOMAIN-CONTAINING PROTEIN"/>
    <property type="match status" value="1"/>
</dbReference>
<dbReference type="InterPro" id="IPR043502">
    <property type="entry name" value="DNA/RNA_pol_sf"/>
</dbReference>
<dbReference type="AlphaFoldDB" id="A0A9P6GXW6"/>
<proteinExistence type="predicted"/>
<keyword evidence="2" id="KW-0378">Hydrolase</keyword>
<dbReference type="InterPro" id="IPR053134">
    <property type="entry name" value="RNA-dir_DNA_polymerase"/>
</dbReference>
<dbReference type="PROSITE" id="PS50175">
    <property type="entry name" value="ASP_PROT_RETROV"/>
    <property type="match status" value="1"/>
</dbReference>
<dbReference type="EMBL" id="SBJO01000293">
    <property type="protein sequence ID" value="KAF9761607.1"/>
    <property type="molecule type" value="Genomic_DNA"/>
</dbReference>
<comment type="caution">
    <text evidence="4">The sequence shown here is derived from an EMBL/GenBank/DDBJ whole genome shotgun (WGS) entry which is preliminary data.</text>
</comment>
<evidence type="ECO:0000313" key="4">
    <source>
        <dbReference type="EMBL" id="KAF9761607.1"/>
    </source>
</evidence>
<dbReference type="InterPro" id="IPR043128">
    <property type="entry name" value="Rev_trsase/Diguanyl_cyclase"/>
</dbReference>
<dbReference type="Pfam" id="PF00077">
    <property type="entry name" value="RVP"/>
    <property type="match status" value="1"/>
</dbReference>
<dbReference type="PANTHER" id="PTHR24559">
    <property type="entry name" value="TRANSPOSON TY3-I GAG-POL POLYPROTEIN"/>
    <property type="match status" value="1"/>
</dbReference>
<accession>A0A9P6GXW6</accession>
<dbReference type="SUPFAM" id="SSF50630">
    <property type="entry name" value="Acid proteases"/>
    <property type="match status" value="1"/>
</dbReference>
<protein>
    <submittedName>
        <fullName evidence="4">Retrovirus-related Pol polyprotein from transposon</fullName>
    </submittedName>
</protein>
<dbReference type="Gene3D" id="3.30.70.270">
    <property type="match status" value="1"/>
</dbReference>
<dbReference type="InterPro" id="IPR001969">
    <property type="entry name" value="Aspartic_peptidase_AS"/>
</dbReference>
<evidence type="ECO:0000313" key="5">
    <source>
        <dbReference type="Proteomes" id="UP000740883"/>
    </source>
</evidence>
<organism evidence="4 5">
    <name type="scientific">Nosema granulosis</name>
    <dbReference type="NCBI Taxonomy" id="83296"/>
    <lineage>
        <taxon>Eukaryota</taxon>
        <taxon>Fungi</taxon>
        <taxon>Fungi incertae sedis</taxon>
        <taxon>Microsporidia</taxon>
        <taxon>Nosematidae</taxon>
        <taxon>Nosema</taxon>
    </lineage>
</organism>
<dbReference type="Proteomes" id="UP000740883">
    <property type="component" value="Unassembled WGS sequence"/>
</dbReference>
<dbReference type="GO" id="GO:0004190">
    <property type="term" value="F:aspartic-type endopeptidase activity"/>
    <property type="evidence" value="ECO:0007669"/>
    <property type="project" value="UniProtKB-KW"/>
</dbReference>
<dbReference type="InterPro" id="IPR000477">
    <property type="entry name" value="RT_dom"/>
</dbReference>
<dbReference type="CDD" id="cd01647">
    <property type="entry name" value="RT_LTR"/>
    <property type="match status" value="1"/>
</dbReference>
<dbReference type="InterPro" id="IPR021109">
    <property type="entry name" value="Peptidase_aspartic_dom_sf"/>
</dbReference>
<dbReference type="GO" id="GO:0006508">
    <property type="term" value="P:proteolysis"/>
    <property type="evidence" value="ECO:0007669"/>
    <property type="project" value="InterPro"/>
</dbReference>
<keyword evidence="1" id="KW-0064">Aspartyl protease</keyword>
<dbReference type="Gene3D" id="3.10.10.10">
    <property type="entry name" value="HIV Type 1 Reverse Transcriptase, subunit A, domain 1"/>
    <property type="match status" value="1"/>
</dbReference>
<name>A0A9P6GXW6_9MICR</name>
<evidence type="ECO:0000259" key="3">
    <source>
        <dbReference type="PROSITE" id="PS50175"/>
    </source>
</evidence>
<feature type="domain" description="Peptidase A2" evidence="3">
    <location>
        <begin position="87"/>
        <end position="164"/>
    </location>
</feature>
<evidence type="ECO:0000256" key="2">
    <source>
        <dbReference type="ARBA" id="ARBA00022801"/>
    </source>
</evidence>
<gene>
    <name evidence="4" type="primary">pol_167</name>
    <name evidence="4" type="ORF">NGRA_2525</name>
</gene>
<dbReference type="Gene3D" id="2.40.70.10">
    <property type="entry name" value="Acid Proteases"/>
    <property type="match status" value="1"/>
</dbReference>
<dbReference type="Pfam" id="PF00078">
    <property type="entry name" value="RVT_1"/>
    <property type="match status" value="1"/>
</dbReference>
<keyword evidence="5" id="KW-1185">Reference proteome</keyword>
<dbReference type="PROSITE" id="PS00141">
    <property type="entry name" value="ASP_PROTEASE"/>
    <property type="match status" value="1"/>
</dbReference>
<dbReference type="OrthoDB" id="775972at2759"/>
<dbReference type="InterPro" id="IPR001995">
    <property type="entry name" value="Peptidase_A2_cat"/>
</dbReference>
<evidence type="ECO:0000256" key="1">
    <source>
        <dbReference type="ARBA" id="ARBA00022750"/>
    </source>
</evidence>
<feature type="non-terminal residue" evidence="4">
    <location>
        <position position="347"/>
    </location>
</feature>